<reference evidence="2" key="2">
    <citation type="journal article" date="2015" name="Data Brief">
        <title>Shoot transcriptome of the giant reed, Arundo donax.</title>
        <authorList>
            <person name="Barrero R.A."/>
            <person name="Guerrero F.D."/>
            <person name="Moolhuijzen P."/>
            <person name="Goolsby J.A."/>
            <person name="Tidwell J."/>
            <person name="Bellgard S.E."/>
            <person name="Bellgard M.I."/>
        </authorList>
    </citation>
    <scope>NUCLEOTIDE SEQUENCE</scope>
    <source>
        <tissue evidence="2">Shoot tissue taken approximately 20 cm above the soil surface</tissue>
    </source>
</reference>
<feature type="region of interest" description="Disordered" evidence="1">
    <location>
        <begin position="1"/>
        <end position="46"/>
    </location>
</feature>
<protein>
    <submittedName>
        <fullName evidence="2">Uncharacterized protein</fullName>
    </submittedName>
</protein>
<accession>A0A0A9C7P3</accession>
<organism evidence="2">
    <name type="scientific">Arundo donax</name>
    <name type="common">Giant reed</name>
    <name type="synonym">Donax arundinaceus</name>
    <dbReference type="NCBI Taxonomy" id="35708"/>
    <lineage>
        <taxon>Eukaryota</taxon>
        <taxon>Viridiplantae</taxon>
        <taxon>Streptophyta</taxon>
        <taxon>Embryophyta</taxon>
        <taxon>Tracheophyta</taxon>
        <taxon>Spermatophyta</taxon>
        <taxon>Magnoliopsida</taxon>
        <taxon>Liliopsida</taxon>
        <taxon>Poales</taxon>
        <taxon>Poaceae</taxon>
        <taxon>PACMAD clade</taxon>
        <taxon>Arundinoideae</taxon>
        <taxon>Arundineae</taxon>
        <taxon>Arundo</taxon>
    </lineage>
</organism>
<dbReference type="AlphaFoldDB" id="A0A0A9C7P3"/>
<dbReference type="EMBL" id="GBRH01227417">
    <property type="protein sequence ID" value="JAD70478.1"/>
    <property type="molecule type" value="Transcribed_RNA"/>
</dbReference>
<proteinExistence type="predicted"/>
<name>A0A0A9C7P3_ARUDO</name>
<reference evidence="2" key="1">
    <citation type="submission" date="2014-09" db="EMBL/GenBank/DDBJ databases">
        <authorList>
            <person name="Magalhaes I.L.F."/>
            <person name="Oliveira U."/>
            <person name="Santos F.R."/>
            <person name="Vidigal T.H.D.A."/>
            <person name="Brescovit A.D."/>
            <person name="Santos A.J."/>
        </authorList>
    </citation>
    <scope>NUCLEOTIDE SEQUENCE</scope>
    <source>
        <tissue evidence="2">Shoot tissue taken approximately 20 cm above the soil surface</tissue>
    </source>
</reference>
<sequence length="46" mass="5357">MNRNYRNRIRGPDHRFDQFPHANPNPSSTRTKREEGGTGGSLLRFD</sequence>
<evidence type="ECO:0000256" key="1">
    <source>
        <dbReference type="SAM" id="MobiDB-lite"/>
    </source>
</evidence>
<evidence type="ECO:0000313" key="2">
    <source>
        <dbReference type="EMBL" id="JAD70478.1"/>
    </source>
</evidence>